<dbReference type="Proteomes" id="UP000077824">
    <property type="component" value="Chromosome"/>
</dbReference>
<reference evidence="4 5" key="1">
    <citation type="submission" date="2016-04" db="EMBL/GenBank/DDBJ databases">
        <title>Complete Genome Sequence of Chryseobacterium sp. IHBB 10212.</title>
        <authorList>
            <person name="Pal M."/>
            <person name="Swarnkar M.K."/>
            <person name="Kaushal K."/>
            <person name="Chhibber S."/>
            <person name="Singh A.K."/>
            <person name="Gulati A."/>
        </authorList>
    </citation>
    <scope>NUCLEOTIDE SEQUENCE [LARGE SCALE GENOMIC DNA]</scope>
    <source>
        <strain evidence="4 5">IHBB 10212</strain>
    </source>
</reference>
<proteinExistence type="predicted"/>
<gene>
    <name evidence="4" type="ORF">A0O34_13980</name>
</gene>
<dbReference type="GO" id="GO:0009103">
    <property type="term" value="P:lipopolysaccharide biosynthetic process"/>
    <property type="evidence" value="ECO:0007669"/>
    <property type="project" value="TreeGrafter"/>
</dbReference>
<feature type="domain" description="Glycosyl transferase family 1" evidence="2">
    <location>
        <begin position="210"/>
        <end position="377"/>
    </location>
</feature>
<dbReference type="AlphaFoldDB" id="A0A172XX69"/>
<protein>
    <recommendedName>
        <fullName evidence="6">Glycosyl transferase family 1</fullName>
    </recommendedName>
</protein>
<evidence type="ECO:0000256" key="1">
    <source>
        <dbReference type="ARBA" id="ARBA00022679"/>
    </source>
</evidence>
<evidence type="ECO:0000259" key="2">
    <source>
        <dbReference type="Pfam" id="PF00534"/>
    </source>
</evidence>
<dbReference type="STRING" id="1685010.A0O34_13980"/>
<dbReference type="OrthoDB" id="9816424at2"/>
<dbReference type="PANTHER" id="PTHR46401">
    <property type="entry name" value="GLYCOSYLTRANSFERASE WBBK-RELATED"/>
    <property type="match status" value="1"/>
</dbReference>
<keyword evidence="5" id="KW-1185">Reference proteome</keyword>
<evidence type="ECO:0000259" key="3">
    <source>
        <dbReference type="Pfam" id="PF13439"/>
    </source>
</evidence>
<dbReference type="InterPro" id="IPR028098">
    <property type="entry name" value="Glyco_trans_4-like_N"/>
</dbReference>
<dbReference type="Gene3D" id="3.40.50.2000">
    <property type="entry name" value="Glycogen Phosphorylase B"/>
    <property type="match status" value="2"/>
</dbReference>
<dbReference type="SUPFAM" id="SSF53756">
    <property type="entry name" value="UDP-Glycosyltransferase/glycogen phosphorylase"/>
    <property type="match status" value="1"/>
</dbReference>
<dbReference type="EMBL" id="CP015199">
    <property type="protein sequence ID" value="ANF51544.1"/>
    <property type="molecule type" value="Genomic_DNA"/>
</dbReference>
<dbReference type="KEGG" id="chh:A0O34_13980"/>
<dbReference type="RefSeq" id="WP_066755555.1">
    <property type="nucleotide sequence ID" value="NZ_CP015199.1"/>
</dbReference>
<feature type="domain" description="Glycosyltransferase subfamily 4-like N-terminal" evidence="3">
    <location>
        <begin position="26"/>
        <end position="197"/>
    </location>
</feature>
<evidence type="ECO:0000313" key="4">
    <source>
        <dbReference type="EMBL" id="ANF51544.1"/>
    </source>
</evidence>
<dbReference type="Pfam" id="PF00534">
    <property type="entry name" value="Glycos_transf_1"/>
    <property type="match status" value="1"/>
</dbReference>
<evidence type="ECO:0000313" key="5">
    <source>
        <dbReference type="Proteomes" id="UP000077824"/>
    </source>
</evidence>
<dbReference type="InterPro" id="IPR001296">
    <property type="entry name" value="Glyco_trans_1"/>
</dbReference>
<keyword evidence="1" id="KW-0808">Transferase</keyword>
<evidence type="ECO:0008006" key="6">
    <source>
        <dbReference type="Google" id="ProtNLM"/>
    </source>
</evidence>
<dbReference type="Pfam" id="PF13439">
    <property type="entry name" value="Glyco_transf_4"/>
    <property type="match status" value="1"/>
</dbReference>
<name>A0A172XX69_9FLAO</name>
<dbReference type="PANTHER" id="PTHR46401:SF2">
    <property type="entry name" value="GLYCOSYLTRANSFERASE WBBK-RELATED"/>
    <property type="match status" value="1"/>
</dbReference>
<organism evidence="4 5">
    <name type="scientific">Chryseobacterium glaciei</name>
    <dbReference type="NCBI Taxonomy" id="1685010"/>
    <lineage>
        <taxon>Bacteria</taxon>
        <taxon>Pseudomonadati</taxon>
        <taxon>Bacteroidota</taxon>
        <taxon>Flavobacteriia</taxon>
        <taxon>Flavobacteriales</taxon>
        <taxon>Weeksellaceae</taxon>
        <taxon>Chryseobacterium group</taxon>
        <taxon>Chryseobacterium</taxon>
    </lineage>
</organism>
<sequence length="395" mass="46014">MKNKSKKIVMLQDFFGLDYTYQENLLTKNYTKYGHNVVVISSTFENVFDYAHNKYDSSKKQKTEEYFGAKIIRLPYSFNFLNKLRKHAGVYEILLKEKPDLIYVHDIHFNLKEAVKYKKQFPNCKIILDYHADYTNSAHNWVSLNILHKVIRKSFFNKYKKYISKIFPVVPGGADFLHEVYGVSHKEMELLPLGCDYSKSMEIMQNIDNIKQRQNLGIKENDIIIITGGKINKLKNTHVIVDAIKKNNREDVHLIVFGKEDQGSEEYFDNIKKSAENYKNIHFIGWVDNTKIYELLAISDLAVYPSSQSVLWQQSIGMHLPLIVGDFGGQDMSYLNQNNNIIKVDKENLNADYFATLLNQLIENPSEIEQMKKGAEKTAKEYLDYRIIAEKTLEN</sequence>
<dbReference type="CDD" id="cd03801">
    <property type="entry name" value="GT4_PimA-like"/>
    <property type="match status" value="1"/>
</dbReference>
<dbReference type="GO" id="GO:0016757">
    <property type="term" value="F:glycosyltransferase activity"/>
    <property type="evidence" value="ECO:0007669"/>
    <property type="project" value="InterPro"/>
</dbReference>
<accession>A0A172XX69</accession>